<comment type="caution">
    <text evidence="2">The sequence shown here is derived from an EMBL/GenBank/DDBJ whole genome shotgun (WGS) entry which is preliminary data.</text>
</comment>
<dbReference type="SUPFAM" id="SSF54593">
    <property type="entry name" value="Glyoxalase/Bleomycin resistance protein/Dihydroxybiphenyl dioxygenase"/>
    <property type="match status" value="1"/>
</dbReference>
<reference evidence="2 3" key="1">
    <citation type="submission" date="2023-10" db="EMBL/GenBank/DDBJ databases">
        <title>Sphingomonas sp. HF-S4 16S ribosomal RNA gene Genome sequencing and assembly.</title>
        <authorList>
            <person name="Lee H."/>
        </authorList>
    </citation>
    <scope>NUCLEOTIDE SEQUENCE [LARGE SCALE GENOMIC DNA]</scope>
    <source>
        <strain evidence="2 3">HF-S4</strain>
    </source>
</reference>
<dbReference type="PROSITE" id="PS51819">
    <property type="entry name" value="VOC"/>
    <property type="match status" value="1"/>
</dbReference>
<organism evidence="2 3">
    <name type="scientific">Sphingomonas agrestis</name>
    <dbReference type="NCBI Taxonomy" id="3080540"/>
    <lineage>
        <taxon>Bacteria</taxon>
        <taxon>Pseudomonadati</taxon>
        <taxon>Pseudomonadota</taxon>
        <taxon>Alphaproteobacteria</taxon>
        <taxon>Sphingomonadales</taxon>
        <taxon>Sphingomonadaceae</taxon>
        <taxon>Sphingomonas</taxon>
    </lineage>
</organism>
<dbReference type="Proteomes" id="UP001273531">
    <property type="component" value="Unassembled WGS sequence"/>
</dbReference>
<dbReference type="Gene3D" id="3.10.180.10">
    <property type="entry name" value="2,3-Dihydroxybiphenyl 1,2-Dioxygenase, domain 1"/>
    <property type="match status" value="1"/>
</dbReference>
<proteinExistence type="predicted"/>
<dbReference type="InterPro" id="IPR029068">
    <property type="entry name" value="Glyas_Bleomycin-R_OHBP_Dase"/>
</dbReference>
<dbReference type="InterPro" id="IPR037523">
    <property type="entry name" value="VOC_core"/>
</dbReference>
<protein>
    <submittedName>
        <fullName evidence="2">VOC family protein</fullName>
    </submittedName>
</protein>
<sequence>MNATTLADTAAATTRVAYDGVLTCALNVTDLDRAIAWYGEMLGMKLAYRVDEIAWAELVSPVSRVTLGLSQVEQVPAGGGATLTFGVVDIHAAKAALDAAGVRQDGPIQTIPGMVSLVTFYDPDGNAFMFAQDLNPAS</sequence>
<dbReference type="Pfam" id="PF00903">
    <property type="entry name" value="Glyoxalase"/>
    <property type="match status" value="1"/>
</dbReference>
<accession>A0ABU3Y9P8</accession>
<evidence type="ECO:0000313" key="3">
    <source>
        <dbReference type="Proteomes" id="UP001273531"/>
    </source>
</evidence>
<dbReference type="CDD" id="cd06587">
    <property type="entry name" value="VOC"/>
    <property type="match status" value="1"/>
</dbReference>
<feature type="domain" description="VOC" evidence="1">
    <location>
        <begin position="20"/>
        <end position="133"/>
    </location>
</feature>
<dbReference type="EMBL" id="JAWJEJ010000001">
    <property type="protein sequence ID" value="MDV3457883.1"/>
    <property type="molecule type" value="Genomic_DNA"/>
</dbReference>
<dbReference type="RefSeq" id="WP_317227007.1">
    <property type="nucleotide sequence ID" value="NZ_JAWJEJ010000001.1"/>
</dbReference>
<evidence type="ECO:0000259" key="1">
    <source>
        <dbReference type="PROSITE" id="PS51819"/>
    </source>
</evidence>
<keyword evidence="3" id="KW-1185">Reference proteome</keyword>
<dbReference type="InterPro" id="IPR004360">
    <property type="entry name" value="Glyas_Fos-R_dOase_dom"/>
</dbReference>
<name>A0ABU3Y9P8_9SPHN</name>
<gene>
    <name evidence="2" type="ORF">RZN05_12885</name>
</gene>
<evidence type="ECO:0000313" key="2">
    <source>
        <dbReference type="EMBL" id="MDV3457883.1"/>
    </source>
</evidence>